<feature type="transmembrane region" description="Helical" evidence="7">
    <location>
        <begin position="365"/>
        <end position="384"/>
    </location>
</feature>
<organism evidence="8 9">
    <name type="scientific">Chryseobacterium endophyticum</name>
    <dbReference type="NCBI Taxonomy" id="1854762"/>
    <lineage>
        <taxon>Bacteria</taxon>
        <taxon>Pseudomonadati</taxon>
        <taxon>Bacteroidota</taxon>
        <taxon>Flavobacteriia</taxon>
        <taxon>Flavobacteriales</taxon>
        <taxon>Weeksellaceae</taxon>
        <taxon>Chryseobacterium group</taxon>
        <taxon>Chryseobacterium</taxon>
    </lineage>
</organism>
<feature type="transmembrane region" description="Helical" evidence="7">
    <location>
        <begin position="304"/>
        <end position="325"/>
    </location>
</feature>
<sequence>MKTKPDKLPEESPLTETILPGTKWQKRYWFIFSGQALSIIGSALTQFVLMWWIADTTGSVSKLAFAGMVALLPQALLSPVGGVMADRYSRKMIMILADIISAACVAVLVILFLTNDVELWHIYLMMGIRGAMQAFQSPAVEASSAMLVPEDFLPRAAGLNQILMGATLVAGAPLGALALTAMPLGWAVSIDVFTALLGIVPLFFFTIPQFRKEKTKASFFREIISELGEGIALVWKDHGLKRLFLLLGGIVLVIMPTFTFVPLLVKEHFKGGVEEVGLMEGLAGAGMVAGGILVTIISPKRKMTWILTGLGLSCFAVSLTALMPANLFWAAAFWWMISSFTFIFANAPLTALLQIIIPNRIQGRVLSLLNMIMALAAPVGLMMANPLGEWLGLRGLFVSVGILSGLVAFSGFASYHLKNLENRKLNN</sequence>
<evidence type="ECO:0000256" key="4">
    <source>
        <dbReference type="ARBA" id="ARBA00022692"/>
    </source>
</evidence>
<gene>
    <name evidence="8" type="ORF">AAFP95_09610</name>
</gene>
<keyword evidence="3" id="KW-1003">Cell membrane</keyword>
<name>A0AAU6WTJ6_9FLAO</name>
<evidence type="ECO:0000313" key="8">
    <source>
        <dbReference type="EMBL" id="XAO76035.1"/>
    </source>
</evidence>
<accession>A0AAU6WTJ6</accession>
<evidence type="ECO:0000256" key="2">
    <source>
        <dbReference type="ARBA" id="ARBA00022448"/>
    </source>
</evidence>
<dbReference type="PANTHER" id="PTHR43266:SF2">
    <property type="entry name" value="MAJOR FACILITATOR SUPERFAMILY (MFS) PROFILE DOMAIN-CONTAINING PROTEIN"/>
    <property type="match status" value="1"/>
</dbReference>
<protein>
    <submittedName>
        <fullName evidence="8">MFS transporter</fullName>
    </submittedName>
</protein>
<feature type="transmembrane region" description="Helical" evidence="7">
    <location>
        <begin position="396"/>
        <end position="417"/>
    </location>
</feature>
<dbReference type="InterPro" id="IPR011701">
    <property type="entry name" value="MFS"/>
</dbReference>
<dbReference type="InterPro" id="IPR036259">
    <property type="entry name" value="MFS_trans_sf"/>
</dbReference>
<dbReference type="Pfam" id="PF07690">
    <property type="entry name" value="MFS_1"/>
    <property type="match status" value="1"/>
</dbReference>
<feature type="transmembrane region" description="Helical" evidence="7">
    <location>
        <begin position="65"/>
        <end position="85"/>
    </location>
</feature>
<evidence type="ECO:0000256" key="7">
    <source>
        <dbReference type="SAM" id="Phobius"/>
    </source>
</evidence>
<dbReference type="CDD" id="cd06173">
    <property type="entry name" value="MFS_MefA_like"/>
    <property type="match status" value="1"/>
</dbReference>
<evidence type="ECO:0000256" key="3">
    <source>
        <dbReference type="ARBA" id="ARBA00022475"/>
    </source>
</evidence>
<feature type="transmembrane region" description="Helical" evidence="7">
    <location>
        <begin position="92"/>
        <end position="113"/>
    </location>
</feature>
<evidence type="ECO:0000256" key="6">
    <source>
        <dbReference type="ARBA" id="ARBA00023136"/>
    </source>
</evidence>
<feature type="transmembrane region" description="Helical" evidence="7">
    <location>
        <begin position="331"/>
        <end position="353"/>
    </location>
</feature>
<dbReference type="Gene3D" id="1.20.1250.20">
    <property type="entry name" value="MFS general substrate transporter like domains"/>
    <property type="match status" value="1"/>
</dbReference>
<keyword evidence="4 7" id="KW-0812">Transmembrane</keyword>
<feature type="transmembrane region" description="Helical" evidence="7">
    <location>
        <begin position="243"/>
        <end position="265"/>
    </location>
</feature>
<comment type="subcellular location">
    <subcellularLocation>
        <location evidence="1">Cell membrane</location>
        <topology evidence="1">Multi-pass membrane protein</topology>
    </subcellularLocation>
</comment>
<dbReference type="AlphaFoldDB" id="A0AAU6WTJ6"/>
<dbReference type="Proteomes" id="UP001463665">
    <property type="component" value="Chromosome"/>
</dbReference>
<feature type="transmembrane region" description="Helical" evidence="7">
    <location>
        <begin position="277"/>
        <end position="297"/>
    </location>
</feature>
<dbReference type="GO" id="GO:0005886">
    <property type="term" value="C:plasma membrane"/>
    <property type="evidence" value="ECO:0007669"/>
    <property type="project" value="UniProtKB-SubCell"/>
</dbReference>
<dbReference type="SUPFAM" id="SSF103473">
    <property type="entry name" value="MFS general substrate transporter"/>
    <property type="match status" value="1"/>
</dbReference>
<dbReference type="PANTHER" id="PTHR43266">
    <property type="entry name" value="MACROLIDE-EFFLUX PROTEIN"/>
    <property type="match status" value="1"/>
</dbReference>
<keyword evidence="2" id="KW-0813">Transport</keyword>
<reference evidence="8 9" key="1">
    <citation type="submission" date="2024-04" db="EMBL/GenBank/DDBJ databases">
        <title>Genome sequencing and assembly of rice foliar adapted Chryseobacterium endophyticum OsEnb-ALM-A6.</title>
        <authorList>
            <person name="Kumar S."/>
            <person name="Javed M."/>
            <person name="Chouhan V."/>
            <person name="Charishma K."/>
            <person name="Patel A."/>
            <person name="Kumar M."/>
            <person name="Sahu K.P."/>
            <person name="Kumar A."/>
        </authorList>
    </citation>
    <scope>NUCLEOTIDE SEQUENCE [LARGE SCALE GENOMIC DNA]</scope>
    <source>
        <strain evidence="8 9">OsEnb-ALM-A6</strain>
    </source>
</reference>
<dbReference type="EMBL" id="CP154834">
    <property type="protein sequence ID" value="XAO76035.1"/>
    <property type="molecule type" value="Genomic_DNA"/>
</dbReference>
<evidence type="ECO:0000256" key="5">
    <source>
        <dbReference type="ARBA" id="ARBA00022989"/>
    </source>
</evidence>
<evidence type="ECO:0000256" key="1">
    <source>
        <dbReference type="ARBA" id="ARBA00004651"/>
    </source>
</evidence>
<keyword evidence="5 7" id="KW-1133">Transmembrane helix</keyword>
<feature type="transmembrane region" description="Helical" evidence="7">
    <location>
        <begin position="28"/>
        <end position="53"/>
    </location>
</feature>
<keyword evidence="9" id="KW-1185">Reference proteome</keyword>
<feature type="transmembrane region" description="Helical" evidence="7">
    <location>
        <begin position="184"/>
        <end position="207"/>
    </location>
</feature>
<keyword evidence="6 7" id="KW-0472">Membrane</keyword>
<dbReference type="RefSeq" id="WP_345767516.1">
    <property type="nucleotide sequence ID" value="NZ_CP154834.1"/>
</dbReference>
<dbReference type="GO" id="GO:0022857">
    <property type="term" value="F:transmembrane transporter activity"/>
    <property type="evidence" value="ECO:0007669"/>
    <property type="project" value="InterPro"/>
</dbReference>
<proteinExistence type="predicted"/>
<evidence type="ECO:0000313" key="9">
    <source>
        <dbReference type="Proteomes" id="UP001463665"/>
    </source>
</evidence>